<dbReference type="AlphaFoldDB" id="A0A409Y4R9"/>
<gene>
    <name evidence="2" type="ORF">CVT26_003143</name>
</gene>
<feature type="region of interest" description="Disordered" evidence="1">
    <location>
        <begin position="68"/>
        <end position="87"/>
    </location>
</feature>
<organism evidence="2 3">
    <name type="scientific">Gymnopilus dilepis</name>
    <dbReference type="NCBI Taxonomy" id="231916"/>
    <lineage>
        <taxon>Eukaryota</taxon>
        <taxon>Fungi</taxon>
        <taxon>Dikarya</taxon>
        <taxon>Basidiomycota</taxon>
        <taxon>Agaricomycotina</taxon>
        <taxon>Agaricomycetes</taxon>
        <taxon>Agaricomycetidae</taxon>
        <taxon>Agaricales</taxon>
        <taxon>Agaricineae</taxon>
        <taxon>Hymenogastraceae</taxon>
        <taxon>Gymnopilus</taxon>
    </lineage>
</organism>
<reference evidence="2 3" key="1">
    <citation type="journal article" date="2018" name="Evol. Lett.">
        <title>Horizontal gene cluster transfer increased hallucinogenic mushroom diversity.</title>
        <authorList>
            <person name="Reynolds H.T."/>
            <person name="Vijayakumar V."/>
            <person name="Gluck-Thaler E."/>
            <person name="Korotkin H.B."/>
            <person name="Matheny P.B."/>
            <person name="Slot J.C."/>
        </authorList>
    </citation>
    <scope>NUCLEOTIDE SEQUENCE [LARGE SCALE GENOMIC DNA]</scope>
    <source>
        <strain evidence="2 3">SRW20</strain>
    </source>
</reference>
<proteinExistence type="predicted"/>
<dbReference type="EMBL" id="NHYE01001158">
    <property type="protein sequence ID" value="PPQ97951.1"/>
    <property type="molecule type" value="Genomic_DNA"/>
</dbReference>
<feature type="region of interest" description="Disordered" evidence="1">
    <location>
        <begin position="1"/>
        <end position="63"/>
    </location>
</feature>
<feature type="compositionally biased region" description="Low complexity" evidence="1">
    <location>
        <begin position="8"/>
        <end position="17"/>
    </location>
</feature>
<dbReference type="Proteomes" id="UP000284706">
    <property type="component" value="Unassembled WGS sequence"/>
</dbReference>
<evidence type="ECO:0000256" key="1">
    <source>
        <dbReference type="SAM" id="MobiDB-lite"/>
    </source>
</evidence>
<dbReference type="InParanoid" id="A0A409Y4R9"/>
<sequence>MLGGLGGRARSLAVGGSENERHHPPPQEALVVVSRPPQHRLPASNSSQHPSVSSRRSKNWLETRKHQHEIELVSTPLAGPEGCWSSL</sequence>
<evidence type="ECO:0000313" key="3">
    <source>
        <dbReference type="Proteomes" id="UP000284706"/>
    </source>
</evidence>
<evidence type="ECO:0000313" key="2">
    <source>
        <dbReference type="EMBL" id="PPQ97951.1"/>
    </source>
</evidence>
<accession>A0A409Y4R9</accession>
<feature type="compositionally biased region" description="Low complexity" evidence="1">
    <location>
        <begin position="44"/>
        <end position="54"/>
    </location>
</feature>
<protein>
    <submittedName>
        <fullName evidence="2">Uncharacterized protein</fullName>
    </submittedName>
</protein>
<comment type="caution">
    <text evidence="2">The sequence shown here is derived from an EMBL/GenBank/DDBJ whole genome shotgun (WGS) entry which is preliminary data.</text>
</comment>
<keyword evidence="3" id="KW-1185">Reference proteome</keyword>
<name>A0A409Y4R9_9AGAR</name>